<proteinExistence type="predicted"/>
<accession>A0A382V4C4</accession>
<reference evidence="1" key="1">
    <citation type="submission" date="2018-05" db="EMBL/GenBank/DDBJ databases">
        <authorList>
            <person name="Lanie J.A."/>
            <person name="Ng W.-L."/>
            <person name="Kazmierczak K.M."/>
            <person name="Andrzejewski T.M."/>
            <person name="Davidsen T.M."/>
            <person name="Wayne K.J."/>
            <person name="Tettelin H."/>
            <person name="Glass J.I."/>
            <person name="Rusch D."/>
            <person name="Podicherti R."/>
            <person name="Tsui H.-C.T."/>
            <person name="Winkler M.E."/>
        </authorList>
    </citation>
    <scope>NUCLEOTIDE SEQUENCE</scope>
</reference>
<dbReference type="CDD" id="cd07820">
    <property type="entry name" value="SRPBCC_3"/>
    <property type="match status" value="1"/>
</dbReference>
<dbReference type="AlphaFoldDB" id="A0A382V4C4"/>
<protein>
    <recommendedName>
        <fullName evidence="2">Coenzyme Q-binding protein COQ10 START domain-containing protein</fullName>
    </recommendedName>
</protein>
<dbReference type="EMBL" id="UINC01148797">
    <property type="protein sequence ID" value="SVD40895.1"/>
    <property type="molecule type" value="Genomic_DNA"/>
</dbReference>
<evidence type="ECO:0008006" key="2">
    <source>
        <dbReference type="Google" id="ProtNLM"/>
    </source>
</evidence>
<sequence>LIFFRVRWRTLITSYVPAKSFTDEQIKGPYAFWHHTHNFKQTDYGVEVTDRIRYVVPLGILGRLVHWLWIRHDLKNIFEYRTAAIDSLFSSEKYKLYTSDINQGAVA</sequence>
<organism evidence="1">
    <name type="scientific">marine metagenome</name>
    <dbReference type="NCBI Taxonomy" id="408172"/>
    <lineage>
        <taxon>unclassified sequences</taxon>
        <taxon>metagenomes</taxon>
        <taxon>ecological metagenomes</taxon>
    </lineage>
</organism>
<dbReference type="Gene3D" id="3.30.530.20">
    <property type="match status" value="1"/>
</dbReference>
<gene>
    <name evidence="1" type="ORF">METZ01_LOCUS393749</name>
</gene>
<name>A0A382V4C4_9ZZZZ</name>
<feature type="non-terminal residue" evidence="1">
    <location>
        <position position="1"/>
    </location>
</feature>
<evidence type="ECO:0000313" key="1">
    <source>
        <dbReference type="EMBL" id="SVD40895.1"/>
    </source>
</evidence>
<dbReference type="InterPro" id="IPR023393">
    <property type="entry name" value="START-like_dom_sf"/>
</dbReference>
<dbReference type="SUPFAM" id="SSF55961">
    <property type="entry name" value="Bet v1-like"/>
    <property type="match status" value="1"/>
</dbReference>